<protein>
    <submittedName>
        <fullName evidence="3">CHASE2 domain-containing protein</fullName>
    </submittedName>
</protein>
<evidence type="ECO:0000313" key="4">
    <source>
        <dbReference type="Proteomes" id="UP000625316"/>
    </source>
</evidence>
<accession>A0A928VIN8</accession>
<evidence type="ECO:0000313" key="3">
    <source>
        <dbReference type="EMBL" id="MBE9028392.1"/>
    </source>
</evidence>
<keyword evidence="1" id="KW-0472">Membrane</keyword>
<dbReference type="RefSeq" id="WP_264323214.1">
    <property type="nucleotide sequence ID" value="NZ_JADEXQ010000003.1"/>
</dbReference>
<dbReference type="Pfam" id="PF05226">
    <property type="entry name" value="CHASE2"/>
    <property type="match status" value="1"/>
</dbReference>
<feature type="domain" description="CHASE2" evidence="2">
    <location>
        <begin position="417"/>
        <end position="747"/>
    </location>
</feature>
<keyword evidence="1" id="KW-0812">Transmembrane</keyword>
<evidence type="ECO:0000256" key="1">
    <source>
        <dbReference type="SAM" id="Phobius"/>
    </source>
</evidence>
<dbReference type="AlphaFoldDB" id="A0A928VIN8"/>
<evidence type="ECO:0000259" key="2">
    <source>
        <dbReference type="SMART" id="SM01080"/>
    </source>
</evidence>
<dbReference type="InterPro" id="IPR007890">
    <property type="entry name" value="CHASE2"/>
</dbReference>
<keyword evidence="1" id="KW-1133">Transmembrane helix</keyword>
<feature type="transmembrane region" description="Helical" evidence="1">
    <location>
        <begin position="767"/>
        <end position="796"/>
    </location>
</feature>
<proteinExistence type="predicted"/>
<organism evidence="3 4">
    <name type="scientific">Romeriopsis navalis LEGE 11480</name>
    <dbReference type="NCBI Taxonomy" id="2777977"/>
    <lineage>
        <taxon>Bacteria</taxon>
        <taxon>Bacillati</taxon>
        <taxon>Cyanobacteriota</taxon>
        <taxon>Cyanophyceae</taxon>
        <taxon>Leptolyngbyales</taxon>
        <taxon>Leptolyngbyaceae</taxon>
        <taxon>Romeriopsis</taxon>
        <taxon>Romeriopsis navalis</taxon>
    </lineage>
</organism>
<sequence>MTDFRLKIWRVEQTCIFELSWEAGLQITAQLAYPESLTTLYHAWQNAYINFYSYALRARVQGSGGITSPSIDWRAQLVQAEARFLSEFYFWLNSAELLGIRSQIAKAAIVPSAIEDPNFEATDRSRAIEVCLTCEPMELARFPWEAWEIGTEFGSNRIIRIARTPANLRKKANQRRTGSKLRILAILGDDTGLDFQTDKQAVQSLSNVATIEFVGWQAGKDTQNLKEEIAQAIADERGWDILFFAGHSNETSITGGELTIAPGVSILVQEIAPHLIKARDHGLQFAIFNSCSGLSIANSLVDLGLSQVAIMREPIHNRVAQEFLLRFLQHLSEYCDVHTAMLRACKFLKVDRNLTYPSAYLIPSLFRHPEAEPFQLQPQGFGHWIKPWLPNRRQAWILAGLAAVSLLPPLQNLILEPRIAAQAIYRHLTRQIPSQSPDVLLVQVDEDSIRGLDARKINPIDRTYLAQVIDKAQTLKPKVIGIDFLLDRPTNEDATLSQSVKAATQQGQWLLFAANSKSNGREIGAVPSIANPNWTIQGHIGIYVNYTELLAPSQSCYETCPFGYLLALTGQLQRSPQPFHPNLNSKTNARDQILRHIEQADPPLENLQPLLKTRLTPLSAIVENFGQLWLRPILDYSIPPSQAYQKISAGALLDGKRPDRQPVPPIVLIAPGGYKQAGISQLGEDNFSLPLALRYWGGAKANPIFTGAEAHAYMIHHFLHQRQVIPVPDLWMMGLAAIVGQGTAQYLKRRNIRRRHWVLGSSSANGLYGIAALQLYISSGLLLPILLPSAVFWLYLVK</sequence>
<dbReference type="Proteomes" id="UP000625316">
    <property type="component" value="Unassembled WGS sequence"/>
</dbReference>
<dbReference type="EMBL" id="JADEXQ010000003">
    <property type="protein sequence ID" value="MBE9028392.1"/>
    <property type="molecule type" value="Genomic_DNA"/>
</dbReference>
<name>A0A928VIN8_9CYAN</name>
<dbReference type="SMART" id="SM01080">
    <property type="entry name" value="CHASE2"/>
    <property type="match status" value="1"/>
</dbReference>
<comment type="caution">
    <text evidence="3">The sequence shown here is derived from an EMBL/GenBank/DDBJ whole genome shotgun (WGS) entry which is preliminary data.</text>
</comment>
<keyword evidence="4" id="KW-1185">Reference proteome</keyword>
<gene>
    <name evidence="3" type="ORF">IQ266_01315</name>
</gene>
<reference evidence="3" key="1">
    <citation type="submission" date="2020-10" db="EMBL/GenBank/DDBJ databases">
        <authorList>
            <person name="Castelo-Branco R."/>
            <person name="Eusebio N."/>
            <person name="Adriana R."/>
            <person name="Vieira A."/>
            <person name="Brugerolle De Fraissinette N."/>
            <person name="Rezende De Castro R."/>
            <person name="Schneider M.P."/>
            <person name="Vasconcelos V."/>
            <person name="Leao P.N."/>
        </authorList>
    </citation>
    <scope>NUCLEOTIDE SEQUENCE</scope>
    <source>
        <strain evidence="3">LEGE 11480</strain>
    </source>
</reference>